<dbReference type="GO" id="GO:0004497">
    <property type="term" value="F:monooxygenase activity"/>
    <property type="evidence" value="ECO:0007669"/>
    <property type="project" value="InterPro"/>
</dbReference>
<feature type="binding site" description="axial binding residue" evidence="6">
    <location>
        <position position="478"/>
    </location>
    <ligand>
        <name>heme</name>
        <dbReference type="ChEBI" id="CHEBI:30413"/>
    </ligand>
    <ligandPart>
        <name>Fe</name>
        <dbReference type="ChEBI" id="CHEBI:18248"/>
    </ligandPart>
</feature>
<dbReference type="GO" id="GO:0020037">
    <property type="term" value="F:heme binding"/>
    <property type="evidence" value="ECO:0007669"/>
    <property type="project" value="InterPro"/>
</dbReference>
<gene>
    <name evidence="7" type="ORF">N7494_012086</name>
</gene>
<dbReference type="GO" id="GO:0016705">
    <property type="term" value="F:oxidoreductase activity, acting on paired donors, with incorporation or reduction of molecular oxygen"/>
    <property type="evidence" value="ECO:0007669"/>
    <property type="project" value="InterPro"/>
</dbReference>
<dbReference type="GO" id="GO:0005506">
    <property type="term" value="F:iron ion binding"/>
    <property type="evidence" value="ECO:0007669"/>
    <property type="project" value="InterPro"/>
</dbReference>
<dbReference type="PRINTS" id="PR00465">
    <property type="entry name" value="EP450IV"/>
</dbReference>
<comment type="cofactor">
    <cofactor evidence="1 6">
        <name>heme</name>
        <dbReference type="ChEBI" id="CHEBI:30413"/>
    </cofactor>
</comment>
<dbReference type="CDD" id="cd11060">
    <property type="entry name" value="CYP57A1-like"/>
    <property type="match status" value="1"/>
</dbReference>
<dbReference type="InterPro" id="IPR001128">
    <property type="entry name" value="Cyt_P450"/>
</dbReference>
<dbReference type="Gene3D" id="1.10.630.10">
    <property type="entry name" value="Cytochrome P450"/>
    <property type="match status" value="1"/>
</dbReference>
<dbReference type="Pfam" id="PF00067">
    <property type="entry name" value="p450"/>
    <property type="match status" value="1"/>
</dbReference>
<dbReference type="InterPro" id="IPR036396">
    <property type="entry name" value="Cyt_P450_sf"/>
</dbReference>
<keyword evidence="5 6" id="KW-0408">Iron</keyword>
<dbReference type="InterPro" id="IPR002403">
    <property type="entry name" value="Cyt_P450_E_grp-IV"/>
</dbReference>
<evidence type="ECO:0000256" key="1">
    <source>
        <dbReference type="ARBA" id="ARBA00001971"/>
    </source>
</evidence>
<evidence type="ECO:0000313" key="8">
    <source>
        <dbReference type="Proteomes" id="UP001220324"/>
    </source>
</evidence>
<comment type="caution">
    <text evidence="7">The sequence shown here is derived from an EMBL/GenBank/DDBJ whole genome shotgun (WGS) entry which is preliminary data.</text>
</comment>
<dbReference type="GO" id="GO:0043386">
    <property type="term" value="P:mycotoxin biosynthetic process"/>
    <property type="evidence" value="ECO:0007669"/>
    <property type="project" value="UniProtKB-ARBA"/>
</dbReference>
<keyword evidence="3 6" id="KW-0479">Metal-binding</keyword>
<evidence type="ECO:0000256" key="3">
    <source>
        <dbReference type="ARBA" id="ARBA00022723"/>
    </source>
</evidence>
<evidence type="ECO:0000313" key="7">
    <source>
        <dbReference type="EMBL" id="KAJ5525436.1"/>
    </source>
</evidence>
<comment type="similarity">
    <text evidence="2">Belongs to the cytochrome P450 family.</text>
</comment>
<dbReference type="PANTHER" id="PTHR24305">
    <property type="entry name" value="CYTOCHROME P450"/>
    <property type="match status" value="1"/>
</dbReference>
<keyword evidence="6" id="KW-0349">Heme</keyword>
<dbReference type="SUPFAM" id="SSF48264">
    <property type="entry name" value="Cytochrome P450"/>
    <property type="match status" value="1"/>
</dbReference>
<keyword evidence="8" id="KW-1185">Reference proteome</keyword>
<dbReference type="PANTHER" id="PTHR24305:SF235">
    <property type="entry name" value="CYTOCHROME P450 MONOOXYGENASE APDB-RELATED"/>
    <property type="match status" value="1"/>
</dbReference>
<proteinExistence type="inferred from homology"/>
<evidence type="ECO:0000256" key="6">
    <source>
        <dbReference type="PIRSR" id="PIRSR602403-1"/>
    </source>
</evidence>
<dbReference type="EMBL" id="JAQIZZ010000008">
    <property type="protein sequence ID" value="KAJ5525436.1"/>
    <property type="molecule type" value="Genomic_DNA"/>
</dbReference>
<dbReference type="InterPro" id="IPR050121">
    <property type="entry name" value="Cytochrome_P450_monoxygenase"/>
</dbReference>
<dbReference type="Proteomes" id="UP001220324">
    <property type="component" value="Unassembled WGS sequence"/>
</dbReference>
<accession>A0AAD6CLH0</accession>
<keyword evidence="4" id="KW-0560">Oxidoreductase</keyword>
<dbReference type="AlphaFoldDB" id="A0AAD6CLH0"/>
<organism evidence="7 8">
    <name type="scientific">Penicillium frequentans</name>
    <dbReference type="NCBI Taxonomy" id="3151616"/>
    <lineage>
        <taxon>Eukaryota</taxon>
        <taxon>Fungi</taxon>
        <taxon>Dikarya</taxon>
        <taxon>Ascomycota</taxon>
        <taxon>Pezizomycotina</taxon>
        <taxon>Eurotiomycetes</taxon>
        <taxon>Eurotiomycetidae</taxon>
        <taxon>Eurotiales</taxon>
        <taxon>Aspergillaceae</taxon>
        <taxon>Penicillium</taxon>
    </lineage>
</organism>
<name>A0AAD6CLH0_9EURO</name>
<evidence type="ECO:0000256" key="2">
    <source>
        <dbReference type="ARBA" id="ARBA00010617"/>
    </source>
</evidence>
<evidence type="ECO:0000256" key="5">
    <source>
        <dbReference type="ARBA" id="ARBA00023004"/>
    </source>
</evidence>
<reference evidence="7 8" key="1">
    <citation type="journal article" date="2023" name="IMA Fungus">
        <title>Comparative genomic study of the Penicillium genus elucidates a diverse pangenome and 15 lateral gene transfer events.</title>
        <authorList>
            <person name="Petersen C."/>
            <person name="Sorensen T."/>
            <person name="Nielsen M.R."/>
            <person name="Sondergaard T.E."/>
            <person name="Sorensen J.L."/>
            <person name="Fitzpatrick D.A."/>
            <person name="Frisvad J.C."/>
            <person name="Nielsen K.L."/>
        </authorList>
    </citation>
    <scope>NUCLEOTIDE SEQUENCE [LARGE SCALE GENOMIC DNA]</scope>
    <source>
        <strain evidence="7 8">IBT 35679</strain>
    </source>
</reference>
<sequence length="531" mass="59557">MYSTLASTVFFLFMLRSPSLWTVGVAILSHVAFTLFNNRYNNGLLQFPGPTFASMTNIWRVRDAYINGDKRPSYVALHNQYGDVVRLGPKSLSFASPAAIADIYPAEKNMAKSNWYVAFEAHGKGPKKENIFSTRDIHWHSRYRSLVGPGFKMTNLAPKEQEIDQLIGKLLRNLDAAATKKSTVVDLPLNLQYFTFDAGGVVAFSQPYGFLDKQKDLDGIIQNVRVGSTHLNRLIAFSIQLAQAPLGQLLFDKNPLAVYFGLIAPPMAFAKKYLPVHRIEEQLAEPGKMDQHHDLLDQFLKAHQQNPDVVSKDEVVDLGLMVVVPASEAVRTAIAVLIYQVIKAPISILTTLRGELDSVIPRPTSPTSADRSNIPSWELVSTKLPYLDACIKETFRLHSSTGFNMERVVPAGGAIIDGNVVPGGTIVSCSTWVIHRHKPTYGDDVEVYRPERWLEASPAQRAEMERLLCPFGFEERLCLGREIGLFEVYKVAATLFRDYEFTLERPDEDMKITWGNIVSVDFDVRLKHRQA</sequence>
<protein>
    <submittedName>
        <fullName evidence="7">Cytochrome P450</fullName>
    </submittedName>
</protein>
<evidence type="ECO:0000256" key="4">
    <source>
        <dbReference type="ARBA" id="ARBA00023002"/>
    </source>
</evidence>